<evidence type="ECO:0000313" key="1">
    <source>
        <dbReference type="EMBL" id="TPP57302.1"/>
    </source>
</evidence>
<dbReference type="AlphaFoldDB" id="A0A504Y742"/>
<accession>A0A504Y742</accession>
<sequence length="254" mass="29236">MLQMKLEMALKILSDPTHRFNREMLHSTYGVQLPTLDFSDQMEKTAVESTAKHPVHLSQIEDRSKQMKPKLIRLDHVELGTGGTLDLFQRGYIPSNAVIRFDPPLIRSRKAYLHNAHERSIRSMLSLEDKPLCPVYKAFSESEPLQGQKAEKWIFRNIDPQQKDTKILAKNKAIVSNIAVGDQQQPPTTPIENVPLTNEYWINIQNGVVLKNSTEFISFRQQYRVQWKKILRVIQALESLFEMYALPEAVVNGV</sequence>
<dbReference type="OrthoDB" id="10602373at2759"/>
<dbReference type="EMBL" id="SUNJ01013390">
    <property type="protein sequence ID" value="TPP57302.1"/>
    <property type="molecule type" value="Genomic_DNA"/>
</dbReference>
<keyword evidence="2" id="KW-1185">Reference proteome</keyword>
<organism evidence="1 2">
    <name type="scientific">Fasciola gigantica</name>
    <name type="common">Giant liver fluke</name>
    <dbReference type="NCBI Taxonomy" id="46835"/>
    <lineage>
        <taxon>Eukaryota</taxon>
        <taxon>Metazoa</taxon>
        <taxon>Spiralia</taxon>
        <taxon>Lophotrochozoa</taxon>
        <taxon>Platyhelminthes</taxon>
        <taxon>Trematoda</taxon>
        <taxon>Digenea</taxon>
        <taxon>Plagiorchiida</taxon>
        <taxon>Echinostomata</taxon>
        <taxon>Echinostomatoidea</taxon>
        <taxon>Fasciolidae</taxon>
        <taxon>Fasciola</taxon>
    </lineage>
</organism>
<feature type="non-terminal residue" evidence="1">
    <location>
        <position position="254"/>
    </location>
</feature>
<dbReference type="PANTHER" id="PTHR14465">
    <property type="entry name" value="IQ DOMAIN-CONTAINING PROTEIN H"/>
    <property type="match status" value="1"/>
</dbReference>
<evidence type="ECO:0000313" key="2">
    <source>
        <dbReference type="Proteomes" id="UP000316759"/>
    </source>
</evidence>
<name>A0A504Y742_FASGI</name>
<proteinExistence type="predicted"/>
<reference evidence="1 2" key="1">
    <citation type="submission" date="2019-04" db="EMBL/GenBank/DDBJ databases">
        <title>Annotation for the trematode Fasciola gigantica.</title>
        <authorList>
            <person name="Choi Y.-J."/>
        </authorList>
    </citation>
    <scope>NUCLEOTIDE SEQUENCE [LARGE SCALE GENOMIC DNA]</scope>
    <source>
        <strain evidence="1">Uganda_cow_1</strain>
    </source>
</reference>
<gene>
    <name evidence="1" type="ORF">FGIG_09157</name>
</gene>
<dbReference type="InterPro" id="IPR038752">
    <property type="entry name" value="IQCH"/>
</dbReference>
<dbReference type="PANTHER" id="PTHR14465:SF0">
    <property type="entry name" value="IQ DOMAIN-CONTAINING PROTEIN H"/>
    <property type="match status" value="1"/>
</dbReference>
<comment type="caution">
    <text evidence="1">The sequence shown here is derived from an EMBL/GenBank/DDBJ whole genome shotgun (WGS) entry which is preliminary data.</text>
</comment>
<dbReference type="STRING" id="46835.A0A504Y742"/>
<dbReference type="Proteomes" id="UP000316759">
    <property type="component" value="Unassembled WGS sequence"/>
</dbReference>
<protein>
    <submittedName>
        <fullName evidence="1">Uncharacterized protein</fullName>
    </submittedName>
</protein>